<dbReference type="Proteomes" id="UP000566995">
    <property type="component" value="Unassembled WGS sequence"/>
</dbReference>
<dbReference type="EMBL" id="JACHLI010000040">
    <property type="protein sequence ID" value="MBB4867422.1"/>
    <property type="molecule type" value="Genomic_DNA"/>
</dbReference>
<dbReference type="RefSeq" id="WP_184596909.1">
    <property type="nucleotide sequence ID" value="NZ_JACHLI010000040.1"/>
</dbReference>
<sequence>MSEHDEFEYSDDNPYFFDSLPVEPLDPDEEFWDNFRKSILYYSPDGAVDVFEKRVQEVPERYLPLVFLVAAQRGDLALSTRFFARMAGRPFSVQRKSPYLFKVTWELGEFTLPKDRLNARTFAGTQKLQDVARCLLSVYSLTGDDFSGDSALAELLFGDNYHNLTIKRDGKVYLGSSSLPELRDGALQNPGLVYGALDLAQNNYPAGWFEDILCWATPEMAALHPEDLVAYHSELNFVSRTDGRNDYRPLNTLHPESDHCEEGLTPAEWRQRSLNNLTHIYSNMTISGELPNKFDSMLFKRFLDPAVNDFGAGFREDRVLCKTTVSFLKRFEMPPLEEEERKQCAETLAQAFPLDIIQARSAAGADAARGAHIPSLGLTVPELVAKAGELPLIADMLAERLPANVQDRVLELSADHPVTIPAYLALRRRFDLSRKGATVLCRRQDSDAVYYDLGDFTFPVGIDLTFGKAVDCEGHELAVKRCQGATMDGMALDTPAELLLALFKEHQGAIVHGVESTHRTIRFLAQRMGAEPFLPLLKTEEEWELCERVLGKDAFLDYADQVPESRITGLSTHVFDL</sequence>
<comment type="caution">
    <text evidence="1">The sequence shown here is derived from an EMBL/GenBank/DDBJ whole genome shotgun (WGS) entry which is preliminary data.</text>
</comment>
<evidence type="ECO:0000313" key="1">
    <source>
        <dbReference type="EMBL" id="MBB4867422.1"/>
    </source>
</evidence>
<protein>
    <submittedName>
        <fullName evidence="1">Uncharacterized protein</fullName>
    </submittedName>
</protein>
<evidence type="ECO:0000313" key="2">
    <source>
        <dbReference type="Proteomes" id="UP000566995"/>
    </source>
</evidence>
<organism evidence="1 2">
    <name type="scientific">Pseudomonas nitroreducens</name>
    <dbReference type="NCBI Taxonomy" id="46680"/>
    <lineage>
        <taxon>Bacteria</taxon>
        <taxon>Pseudomonadati</taxon>
        <taxon>Pseudomonadota</taxon>
        <taxon>Gammaproteobacteria</taxon>
        <taxon>Pseudomonadales</taxon>
        <taxon>Pseudomonadaceae</taxon>
        <taxon>Pseudomonas</taxon>
    </lineage>
</organism>
<gene>
    <name evidence="1" type="ORF">HNP46_006335</name>
</gene>
<accession>A0A7W7KRA8</accession>
<reference evidence="1 2" key="1">
    <citation type="submission" date="2020-08" db="EMBL/GenBank/DDBJ databases">
        <title>Functional genomics of gut bacteria from endangered species of beetles.</title>
        <authorList>
            <person name="Carlos-Shanley C."/>
        </authorList>
    </citation>
    <scope>NUCLEOTIDE SEQUENCE [LARGE SCALE GENOMIC DNA]</scope>
    <source>
        <strain evidence="1 2">S00179</strain>
    </source>
</reference>
<proteinExistence type="predicted"/>
<dbReference type="AlphaFoldDB" id="A0A7W7KRA8"/>
<name>A0A7W7KRA8_PSENT</name>